<organism evidence="1 2">
    <name type="scientific">Flavobacterium anhuiense</name>
    <dbReference type="NCBI Taxonomy" id="459526"/>
    <lineage>
        <taxon>Bacteria</taxon>
        <taxon>Pseudomonadati</taxon>
        <taxon>Bacteroidota</taxon>
        <taxon>Flavobacteriia</taxon>
        <taxon>Flavobacteriales</taxon>
        <taxon>Flavobacteriaceae</taxon>
        <taxon>Flavobacterium</taxon>
    </lineage>
</organism>
<gene>
    <name evidence="1" type="ORF">NU08_2511</name>
</gene>
<reference evidence="1 2" key="1">
    <citation type="submission" date="2014-12" db="EMBL/GenBank/DDBJ databases">
        <title>Genome sequence of Flavobacterium anhuiense RCM74.</title>
        <authorList>
            <person name="Kim J.F."/>
            <person name="Song J.Y."/>
            <person name="Kwak M.-J."/>
            <person name="Lee S.-W."/>
        </authorList>
    </citation>
    <scope>NUCLEOTIDE SEQUENCE [LARGE SCALE GENOMIC DNA]</scope>
    <source>
        <strain evidence="1 2">RCM74</strain>
    </source>
</reference>
<comment type="caution">
    <text evidence="1">The sequence shown here is derived from an EMBL/GenBank/DDBJ whole genome shotgun (WGS) entry which is preliminary data.</text>
</comment>
<dbReference type="EMBL" id="JUIV01000008">
    <property type="protein sequence ID" value="RYJ38534.1"/>
    <property type="molecule type" value="Genomic_DNA"/>
</dbReference>
<proteinExistence type="predicted"/>
<evidence type="ECO:0000313" key="1">
    <source>
        <dbReference type="EMBL" id="RYJ38534.1"/>
    </source>
</evidence>
<accession>A0A444VYC8</accession>
<evidence type="ECO:0000313" key="2">
    <source>
        <dbReference type="Proteomes" id="UP000290433"/>
    </source>
</evidence>
<protein>
    <submittedName>
        <fullName evidence="1">Uncharacterized protein</fullName>
    </submittedName>
</protein>
<name>A0A444VYC8_9FLAO</name>
<dbReference type="AlphaFoldDB" id="A0A444VYC8"/>
<dbReference type="Proteomes" id="UP000290433">
    <property type="component" value="Unassembled WGS sequence"/>
</dbReference>
<sequence length="49" mass="5751">MNYNLSFQERAKLSMEQLSKQQPVTLEEAKAQVQWLKNSSVSKNKKKRP</sequence>